<evidence type="ECO:0000256" key="6">
    <source>
        <dbReference type="SAM" id="Phobius"/>
    </source>
</evidence>
<feature type="transmembrane region" description="Helical" evidence="6">
    <location>
        <begin position="273"/>
        <end position="293"/>
    </location>
</feature>
<evidence type="ECO:0000256" key="5">
    <source>
        <dbReference type="ARBA" id="ARBA00023136"/>
    </source>
</evidence>
<dbReference type="STRING" id="1227497.C491_07118"/>
<comment type="similarity">
    <text evidence="2">Belongs to the ABC-3 integral membrane protein family.</text>
</comment>
<dbReference type="Proteomes" id="UP000011688">
    <property type="component" value="Unassembled WGS sequence"/>
</dbReference>
<feature type="transmembrane region" description="Helical" evidence="6">
    <location>
        <begin position="12"/>
        <end position="35"/>
    </location>
</feature>
<dbReference type="PANTHER" id="PTHR30477:SF0">
    <property type="entry name" value="METAL TRANSPORT SYSTEM MEMBRANE PROTEIN TM_0125-RELATED"/>
    <property type="match status" value="1"/>
</dbReference>
<reference evidence="7 8" key="1">
    <citation type="journal article" date="2014" name="PLoS Genet.">
        <title>Phylogenetically driven sequencing of extremely halophilic archaea reveals strategies for static and dynamic osmo-response.</title>
        <authorList>
            <person name="Becker E.A."/>
            <person name="Seitzer P.M."/>
            <person name="Tritt A."/>
            <person name="Larsen D."/>
            <person name="Krusor M."/>
            <person name="Yao A.I."/>
            <person name="Wu D."/>
            <person name="Madern D."/>
            <person name="Eisen J.A."/>
            <person name="Darling A.E."/>
            <person name="Facciotti M.T."/>
        </authorList>
    </citation>
    <scope>NUCLEOTIDE SEQUENCE [LARGE SCALE GENOMIC DNA]</scope>
    <source>
        <strain evidence="7 8">DSM 10524</strain>
    </source>
</reference>
<dbReference type="GO" id="GO:0055085">
    <property type="term" value="P:transmembrane transport"/>
    <property type="evidence" value="ECO:0007669"/>
    <property type="project" value="InterPro"/>
</dbReference>
<proteinExistence type="inferred from homology"/>
<feature type="transmembrane region" description="Helical" evidence="6">
    <location>
        <begin position="190"/>
        <end position="207"/>
    </location>
</feature>
<dbReference type="eggNOG" id="arCOG01006">
    <property type="taxonomic scope" value="Archaea"/>
</dbReference>
<evidence type="ECO:0000313" key="8">
    <source>
        <dbReference type="Proteomes" id="UP000011688"/>
    </source>
</evidence>
<protein>
    <submittedName>
        <fullName evidence="7">Zinc/manganese/metal ions ABC transporter permease</fullName>
    </submittedName>
</protein>
<dbReference type="PANTHER" id="PTHR30477">
    <property type="entry name" value="ABC-TRANSPORTER METAL-BINDING PROTEIN"/>
    <property type="match status" value="1"/>
</dbReference>
<keyword evidence="3 6" id="KW-0812">Transmembrane</keyword>
<keyword evidence="4 6" id="KW-1133">Transmembrane helix</keyword>
<sequence>MMNDDTFRSRRGLTVAAVGLPAAVIATAAFVYWVFPPLFDAFWGTTCGAIGSWLVCSTFLQHGFTAGVLVGIAAPLVGAYVVNRQMALIGEALAHTAFGGVAIGLVVGASTEWLNYPLVFALIAAVLAALGLQYLAVTTDAYADVPLAIILTGGFAVGVAVISYGEGVAFGREIESYLFGNILFVPFENVQLMVALTILVVGMVGLTHKQLLFITFDREAARLARINVWFYDTLLIVVTALVVVAAMQILGAILVAAMLVVPVAAAMQLTSNFNHGLVLSILFGEIAVLAGILSSYYLDIATGPAIVLVAILVYVFAIVNDR</sequence>
<feature type="transmembrane region" description="Helical" evidence="6">
    <location>
        <begin position="88"/>
        <end position="107"/>
    </location>
</feature>
<comment type="subcellular location">
    <subcellularLocation>
        <location evidence="1">Membrane</location>
        <topology evidence="1">Multi-pass membrane protein</topology>
    </subcellularLocation>
</comment>
<accession>L9XCY4</accession>
<dbReference type="AlphaFoldDB" id="L9XCY4"/>
<evidence type="ECO:0000256" key="4">
    <source>
        <dbReference type="ARBA" id="ARBA00022989"/>
    </source>
</evidence>
<evidence type="ECO:0000256" key="3">
    <source>
        <dbReference type="ARBA" id="ARBA00022692"/>
    </source>
</evidence>
<dbReference type="InterPro" id="IPR037294">
    <property type="entry name" value="ABC_BtuC-like"/>
</dbReference>
<dbReference type="SUPFAM" id="SSF81345">
    <property type="entry name" value="ABC transporter involved in vitamin B12 uptake, BtuC"/>
    <property type="match status" value="1"/>
</dbReference>
<feature type="transmembrane region" description="Helical" evidence="6">
    <location>
        <begin position="228"/>
        <end position="261"/>
    </location>
</feature>
<comment type="caution">
    <text evidence="7">The sequence shown here is derived from an EMBL/GenBank/DDBJ whole genome shotgun (WGS) entry which is preliminary data.</text>
</comment>
<evidence type="ECO:0000256" key="2">
    <source>
        <dbReference type="ARBA" id="ARBA00008034"/>
    </source>
</evidence>
<dbReference type="InterPro" id="IPR001626">
    <property type="entry name" value="ABC_TroCD"/>
</dbReference>
<evidence type="ECO:0000313" key="7">
    <source>
        <dbReference type="EMBL" id="ELY59559.1"/>
    </source>
</evidence>
<feature type="transmembrane region" description="Helical" evidence="6">
    <location>
        <begin position="113"/>
        <end position="135"/>
    </location>
</feature>
<feature type="transmembrane region" description="Helical" evidence="6">
    <location>
        <begin position="300"/>
        <end position="319"/>
    </location>
</feature>
<feature type="transmembrane region" description="Helical" evidence="6">
    <location>
        <begin position="59"/>
        <end position="81"/>
    </location>
</feature>
<keyword evidence="8" id="KW-1185">Reference proteome</keyword>
<dbReference type="Pfam" id="PF00950">
    <property type="entry name" value="ABC-3"/>
    <property type="match status" value="1"/>
</dbReference>
<dbReference type="EMBL" id="AOIB01000015">
    <property type="protein sequence ID" value="ELY59559.1"/>
    <property type="molecule type" value="Genomic_DNA"/>
</dbReference>
<gene>
    <name evidence="7" type="ORF">C491_07118</name>
</gene>
<dbReference type="Gene3D" id="1.10.3470.10">
    <property type="entry name" value="ABC transporter involved in vitamin B12 uptake, BtuC"/>
    <property type="match status" value="1"/>
</dbReference>
<feature type="transmembrane region" description="Helical" evidence="6">
    <location>
        <begin position="147"/>
        <end position="170"/>
    </location>
</feature>
<dbReference type="PATRIC" id="fig|1227497.3.peg.1465"/>
<name>L9XCY4_9EURY</name>
<keyword evidence="5 6" id="KW-0472">Membrane</keyword>
<organism evidence="7 8">
    <name type="scientific">Natronococcus amylolyticus DSM 10524</name>
    <dbReference type="NCBI Taxonomy" id="1227497"/>
    <lineage>
        <taxon>Archaea</taxon>
        <taxon>Methanobacteriati</taxon>
        <taxon>Methanobacteriota</taxon>
        <taxon>Stenosarchaea group</taxon>
        <taxon>Halobacteria</taxon>
        <taxon>Halobacteriales</taxon>
        <taxon>Natrialbaceae</taxon>
        <taxon>Natronococcus</taxon>
    </lineage>
</organism>
<dbReference type="GO" id="GO:0043190">
    <property type="term" value="C:ATP-binding cassette (ABC) transporter complex"/>
    <property type="evidence" value="ECO:0007669"/>
    <property type="project" value="InterPro"/>
</dbReference>
<evidence type="ECO:0000256" key="1">
    <source>
        <dbReference type="ARBA" id="ARBA00004141"/>
    </source>
</evidence>